<dbReference type="Gene3D" id="3.40.50.720">
    <property type="entry name" value="NAD(P)-binding Rossmann-like Domain"/>
    <property type="match status" value="1"/>
</dbReference>
<evidence type="ECO:0000256" key="3">
    <source>
        <dbReference type="ARBA" id="ARBA00022723"/>
    </source>
</evidence>
<dbReference type="InterPro" id="IPR036291">
    <property type="entry name" value="NAD(P)-bd_dom_sf"/>
</dbReference>
<keyword evidence="7" id="KW-1185">Reference proteome</keyword>
<dbReference type="PANTHER" id="PTHR43350:SF19">
    <property type="entry name" value="D-GULOSIDE 3-DEHYDROGENASE"/>
    <property type="match status" value="1"/>
</dbReference>
<evidence type="ECO:0000313" key="6">
    <source>
        <dbReference type="EMBL" id="THV21095.1"/>
    </source>
</evidence>
<dbReference type="Proteomes" id="UP000308828">
    <property type="component" value="Unassembled WGS sequence"/>
</dbReference>
<comment type="cofactor">
    <cofactor evidence="1">
        <name>Zn(2+)</name>
        <dbReference type="ChEBI" id="CHEBI:29105"/>
    </cofactor>
</comment>
<evidence type="ECO:0000256" key="2">
    <source>
        <dbReference type="ARBA" id="ARBA00008072"/>
    </source>
</evidence>
<evidence type="ECO:0000256" key="1">
    <source>
        <dbReference type="ARBA" id="ARBA00001947"/>
    </source>
</evidence>
<comment type="caution">
    <text evidence="6">The sequence shown here is derived from an EMBL/GenBank/DDBJ whole genome shotgun (WGS) entry which is preliminary data.</text>
</comment>
<dbReference type="SUPFAM" id="SSF50129">
    <property type="entry name" value="GroES-like"/>
    <property type="match status" value="1"/>
</dbReference>
<dbReference type="GO" id="GO:0046872">
    <property type="term" value="F:metal ion binding"/>
    <property type="evidence" value="ECO:0007669"/>
    <property type="project" value="UniProtKB-KW"/>
</dbReference>
<accession>A0A4S8NW25</accession>
<evidence type="ECO:0000256" key="4">
    <source>
        <dbReference type="ARBA" id="ARBA00022833"/>
    </source>
</evidence>
<dbReference type="SUPFAM" id="SSF51735">
    <property type="entry name" value="NAD(P)-binding Rossmann-fold domains"/>
    <property type="match status" value="1"/>
</dbReference>
<reference evidence="6 7" key="1">
    <citation type="submission" date="2019-04" db="EMBL/GenBank/DDBJ databases">
        <title>Genome sequence of strain shin9-1.</title>
        <authorList>
            <person name="Gao J."/>
            <person name="Sun J."/>
        </authorList>
    </citation>
    <scope>NUCLEOTIDE SEQUENCE [LARGE SCALE GENOMIC DNA]</scope>
    <source>
        <strain evidence="7">shin9-1</strain>
    </source>
</reference>
<protein>
    <submittedName>
        <fullName evidence="6">Zinc-binding alcohol dehydrogenase</fullName>
    </submittedName>
</protein>
<dbReference type="GO" id="GO:0016491">
    <property type="term" value="F:oxidoreductase activity"/>
    <property type="evidence" value="ECO:0007669"/>
    <property type="project" value="UniProtKB-KW"/>
</dbReference>
<organism evidence="6 7">
    <name type="scientific">Peteryoungia ipomoeae</name>
    <dbReference type="NCBI Taxonomy" id="1210932"/>
    <lineage>
        <taxon>Bacteria</taxon>
        <taxon>Pseudomonadati</taxon>
        <taxon>Pseudomonadota</taxon>
        <taxon>Alphaproteobacteria</taxon>
        <taxon>Hyphomicrobiales</taxon>
        <taxon>Rhizobiaceae</taxon>
        <taxon>Peteryoungia</taxon>
    </lineage>
</organism>
<dbReference type="Gene3D" id="3.90.180.10">
    <property type="entry name" value="Medium-chain alcohol dehydrogenases, catalytic domain"/>
    <property type="match status" value="1"/>
</dbReference>
<evidence type="ECO:0000256" key="5">
    <source>
        <dbReference type="ARBA" id="ARBA00023002"/>
    </source>
</evidence>
<dbReference type="PANTHER" id="PTHR43350">
    <property type="entry name" value="NAD-DEPENDENT ALCOHOL DEHYDROGENASE"/>
    <property type="match status" value="1"/>
</dbReference>
<gene>
    <name evidence="6" type="ORF">FAA97_17795</name>
</gene>
<keyword evidence="3" id="KW-0479">Metal-binding</keyword>
<comment type="similarity">
    <text evidence="2">Belongs to the zinc-containing alcohol dehydrogenase family.</text>
</comment>
<name>A0A4S8NW25_9HYPH</name>
<proteinExistence type="inferred from homology"/>
<dbReference type="EMBL" id="STGV01000006">
    <property type="protein sequence ID" value="THV21095.1"/>
    <property type="molecule type" value="Genomic_DNA"/>
</dbReference>
<keyword evidence="4" id="KW-0862">Zinc</keyword>
<dbReference type="OrthoDB" id="9781588at2"/>
<dbReference type="InterPro" id="IPR011032">
    <property type="entry name" value="GroES-like_sf"/>
</dbReference>
<keyword evidence="5" id="KW-0560">Oxidoreductase</keyword>
<dbReference type="AlphaFoldDB" id="A0A4S8NW25"/>
<evidence type="ECO:0000313" key="7">
    <source>
        <dbReference type="Proteomes" id="UP000308828"/>
    </source>
</evidence>
<sequence length="330" mass="36194">MTEFEEKHLNDRNARALWQVAPGAVALREETLSLDQDTVLLLTKFSGISRGTEGLVLQGKVPPSEYERMRGPNMEGQFPFPVKYGYSNVGRVEWGPSELVGRHVFVLYPHQDIVKTRLEDINLIPESVPPSRAVLAANMETALNIVWDAQIQPGDRVAVFGAGVVGCLTAYLAGRIAGTETILIDTNGQRQPIADALGVTFSSPHHLSGSFDVLINATASDEALNLAIAHAGKEARIVEASWYGDRRASITLGGAFHANRLQLVSSQVGTIPAHKTARWTYKRRMTKALELLSDARLDILISGETAFEDLEAAYPRIVNAPDTLCHRIRY</sequence>
<dbReference type="CDD" id="cd08255">
    <property type="entry name" value="2-desacetyl-2-hydroxyethyl_bacteriochlorophyllide_like"/>
    <property type="match status" value="1"/>
</dbReference>